<dbReference type="EMBL" id="JBBVGT010000003">
    <property type="protein sequence ID" value="MFB5946728.1"/>
    <property type="molecule type" value="Genomic_DNA"/>
</dbReference>
<dbReference type="Pfam" id="PF10117">
    <property type="entry name" value="McrBC"/>
    <property type="match status" value="1"/>
</dbReference>
<organism evidence="1 2">
    <name type="scientific">Albibacterium profundi</name>
    <dbReference type="NCBI Taxonomy" id="3134906"/>
    <lineage>
        <taxon>Bacteria</taxon>
        <taxon>Pseudomonadati</taxon>
        <taxon>Bacteroidota</taxon>
        <taxon>Sphingobacteriia</taxon>
        <taxon>Sphingobacteriales</taxon>
        <taxon>Sphingobacteriaceae</taxon>
        <taxon>Albibacterium</taxon>
    </lineage>
</organism>
<dbReference type="RefSeq" id="WP_375558257.1">
    <property type="nucleotide sequence ID" value="NZ_JBBVGT010000003.1"/>
</dbReference>
<sequence length="471" mass="55063">MGLLLTEHKALRYSKMLSDNSSEEHIPLALLKSFKSKKLFKNQTSSIVLSETETEYSLQADYLIGVDWLVPQKRYIQVAPKLNREVSVVFDEITDTEDDPDGHQEDKQYQQRIEDADLFKQEEVDYLKMLMTIAGDSYFDSYLDDLFYLDYEAHPIELQSQQDMLTPLLVVRYLKLVRRIVQKGLKKSYYRKRENLNNKVRGRILVGQHIKQNILKNRPTKAYCEYQVFGVDNAENRFLKKVSKFVALYVDTHSRLFHSSINEIKNTLHYISPAFDLIKIEVSIDELQHVKHNPFYNEYKEAIKIGKLILQRFSYNITVAQNIEKVFTSPFWINMPGLFEMYVCAQMRLANIDLQNVIKFQFSTYGNSLDILVTHEEFPMIIDAKYKLKYQKGQVHDDIRQVSGYARLRKVRNELGITEDSDEIIDCLIIYPDLQNGITDFSLANIKALRQPIPSYHKVWKIGVKVPIIAS</sequence>
<gene>
    <name evidence="1" type="ORF">WKR92_12915</name>
</gene>
<dbReference type="InterPro" id="IPR019292">
    <property type="entry name" value="McrC"/>
</dbReference>
<evidence type="ECO:0008006" key="3">
    <source>
        <dbReference type="Google" id="ProtNLM"/>
    </source>
</evidence>
<evidence type="ECO:0000313" key="1">
    <source>
        <dbReference type="EMBL" id="MFB5946728.1"/>
    </source>
</evidence>
<keyword evidence="2" id="KW-1185">Reference proteome</keyword>
<proteinExistence type="predicted"/>
<name>A0ABV5CGM6_9SPHI</name>
<dbReference type="PANTHER" id="PTHR38733">
    <property type="entry name" value="PROTEIN MCRC"/>
    <property type="match status" value="1"/>
</dbReference>
<reference evidence="1 2" key="1">
    <citation type="submission" date="2024-04" db="EMBL/GenBank/DDBJ databases">
        <title>Albibacterium profundi sp. nov., isolated from sediment of the Challenger Deep of Mariana Trench.</title>
        <authorList>
            <person name="Wang Y."/>
        </authorList>
    </citation>
    <scope>NUCLEOTIDE SEQUENCE [LARGE SCALE GENOMIC DNA]</scope>
    <source>
        <strain evidence="1 2">RHL897</strain>
    </source>
</reference>
<protein>
    <recommendedName>
        <fullName evidence="3">Restriction endonuclease</fullName>
    </recommendedName>
</protein>
<accession>A0ABV5CGM6</accession>
<dbReference type="PANTHER" id="PTHR38733:SF1">
    <property type="entry name" value="TYPE IV METHYL-DIRECTED RESTRICTION ENZYME ECOKMCRBC"/>
    <property type="match status" value="1"/>
</dbReference>
<evidence type="ECO:0000313" key="2">
    <source>
        <dbReference type="Proteomes" id="UP001580928"/>
    </source>
</evidence>
<dbReference type="Proteomes" id="UP001580928">
    <property type="component" value="Unassembled WGS sequence"/>
</dbReference>
<comment type="caution">
    <text evidence="1">The sequence shown here is derived from an EMBL/GenBank/DDBJ whole genome shotgun (WGS) entry which is preliminary data.</text>
</comment>